<dbReference type="Proteomes" id="UP001449225">
    <property type="component" value="Unassembled WGS sequence"/>
</dbReference>
<dbReference type="PANTHER" id="PTHR44591:SF24">
    <property type="entry name" value="PROTEIN-GLUTAMATE METHYLESTERASE_PROTEIN-GLUTAMINE GLUTAMINASE 1"/>
    <property type="match status" value="1"/>
</dbReference>
<dbReference type="CDD" id="cd17910">
    <property type="entry name" value="CheC_ClassII"/>
    <property type="match status" value="1"/>
</dbReference>
<reference evidence="5 6" key="1">
    <citation type="submission" date="2024-03" db="EMBL/GenBank/DDBJ databases">
        <title>Community enrichment and isolation of bacterial strains for fucoidan degradation.</title>
        <authorList>
            <person name="Sichert A."/>
        </authorList>
    </citation>
    <scope>NUCLEOTIDE SEQUENCE [LARGE SCALE GENOMIC DNA]</scope>
    <source>
        <strain evidence="5 6">AS76</strain>
    </source>
</reference>
<dbReference type="InterPro" id="IPR011006">
    <property type="entry name" value="CheY-like_superfamily"/>
</dbReference>
<dbReference type="CDD" id="cd17593">
    <property type="entry name" value="REC_CheC-like"/>
    <property type="match status" value="1"/>
</dbReference>
<evidence type="ECO:0000313" key="5">
    <source>
        <dbReference type="EMBL" id="MEM5535068.1"/>
    </source>
</evidence>
<dbReference type="EMBL" id="JBBMRA010000001">
    <property type="protein sequence ID" value="MEM5535068.1"/>
    <property type="molecule type" value="Genomic_DNA"/>
</dbReference>
<dbReference type="InterPro" id="IPR050595">
    <property type="entry name" value="Bact_response_regulator"/>
</dbReference>
<dbReference type="Pfam" id="PF00072">
    <property type="entry name" value="Response_reg"/>
    <property type="match status" value="1"/>
</dbReference>
<gene>
    <name evidence="5" type="ORF">WNY58_01565</name>
</gene>
<dbReference type="Gene3D" id="3.40.50.2300">
    <property type="match status" value="1"/>
</dbReference>
<proteinExistence type="predicted"/>
<evidence type="ECO:0000313" key="6">
    <source>
        <dbReference type="Proteomes" id="UP001449225"/>
    </source>
</evidence>
<evidence type="ECO:0000256" key="2">
    <source>
        <dbReference type="ARBA" id="ARBA00022553"/>
    </source>
</evidence>
<dbReference type="SMART" id="SM00448">
    <property type="entry name" value="REC"/>
    <property type="match status" value="1"/>
</dbReference>
<sequence length="326" mass="36182">MSQPVSVVICDDSRLARKQMASVLRGWNVEVTFAEHGLEGLEAVRAGKGDILFLDLTMPIMDGYQVLERIRKDDLPTMVIVISGDVQAKARERVLALGALEFIRKPTTSEDIAEVLNRFGLLTELEGTTAPSVEAEAEIDLPEYYKEIANVAMGQAGEMLARLLNTFVHLPIPIVSMVDPQSLQDRLMTAKDSEYELVSQGFIGGGVAGEAFLLLEKSNLDKVATLMDLHDGGEFRTSELLMSLSNALIGAFLTSFSKQIDIVFSKATPHILRDFIGFNEQAEHWDKSLMITIDYQMNEHDTQCELMLVFTQDSLVKLQNIASYFS</sequence>
<dbReference type="InterPro" id="IPR001789">
    <property type="entry name" value="Sig_transdc_resp-reg_receiver"/>
</dbReference>
<organism evidence="5 6">
    <name type="scientific">Neptuniibacter pectenicola</name>
    <dbReference type="NCBI Taxonomy" id="1806669"/>
    <lineage>
        <taxon>Bacteria</taxon>
        <taxon>Pseudomonadati</taxon>
        <taxon>Pseudomonadota</taxon>
        <taxon>Gammaproteobacteria</taxon>
        <taxon>Oceanospirillales</taxon>
        <taxon>Oceanospirillaceae</taxon>
        <taxon>Neptuniibacter</taxon>
    </lineage>
</organism>
<evidence type="ECO:0000256" key="1">
    <source>
        <dbReference type="ARBA" id="ARBA00022500"/>
    </source>
</evidence>
<protein>
    <submittedName>
        <fullName evidence="5">Response regulator</fullName>
    </submittedName>
</protein>
<dbReference type="PANTHER" id="PTHR44591">
    <property type="entry name" value="STRESS RESPONSE REGULATOR PROTEIN 1"/>
    <property type="match status" value="1"/>
</dbReference>
<feature type="domain" description="Response regulatory" evidence="4">
    <location>
        <begin position="6"/>
        <end position="120"/>
    </location>
</feature>
<dbReference type="Gene3D" id="3.40.1550.10">
    <property type="entry name" value="CheC-like"/>
    <property type="match status" value="1"/>
</dbReference>
<keyword evidence="6" id="KW-1185">Reference proteome</keyword>
<dbReference type="PROSITE" id="PS50110">
    <property type="entry name" value="RESPONSE_REGULATORY"/>
    <property type="match status" value="1"/>
</dbReference>
<dbReference type="RefSeq" id="WP_342853493.1">
    <property type="nucleotide sequence ID" value="NZ_JBBMRA010000001.1"/>
</dbReference>
<keyword evidence="1" id="KW-0145">Chemotaxis</keyword>
<comment type="caution">
    <text evidence="5">The sequence shown here is derived from an EMBL/GenBank/DDBJ whole genome shotgun (WGS) entry which is preliminary data.</text>
</comment>
<keyword evidence="2 3" id="KW-0597">Phosphoprotein</keyword>
<feature type="modified residue" description="4-aspartylphosphate" evidence="3">
    <location>
        <position position="55"/>
    </location>
</feature>
<evidence type="ECO:0000259" key="4">
    <source>
        <dbReference type="PROSITE" id="PS50110"/>
    </source>
</evidence>
<dbReference type="InterPro" id="IPR028976">
    <property type="entry name" value="CheC-like_sf"/>
</dbReference>
<dbReference type="SUPFAM" id="SSF103039">
    <property type="entry name" value="CheC-like"/>
    <property type="match status" value="1"/>
</dbReference>
<evidence type="ECO:0000256" key="3">
    <source>
        <dbReference type="PROSITE-ProRule" id="PRU00169"/>
    </source>
</evidence>
<dbReference type="SUPFAM" id="SSF52172">
    <property type="entry name" value="CheY-like"/>
    <property type="match status" value="1"/>
</dbReference>
<name>A0ABU9TNG3_9GAMM</name>
<accession>A0ABU9TNG3</accession>